<dbReference type="InterPro" id="IPR008936">
    <property type="entry name" value="Rho_GTPase_activation_prot"/>
</dbReference>
<dbReference type="GO" id="GO:0016020">
    <property type="term" value="C:membrane"/>
    <property type="evidence" value="ECO:0007669"/>
    <property type="project" value="TreeGrafter"/>
</dbReference>
<feature type="non-terminal residue" evidence="4">
    <location>
        <position position="1"/>
    </location>
</feature>
<feature type="region of interest" description="Disordered" evidence="2">
    <location>
        <begin position="149"/>
        <end position="212"/>
    </location>
</feature>
<name>A0A267GUF8_9PLAT</name>
<evidence type="ECO:0000256" key="1">
    <source>
        <dbReference type="ARBA" id="ARBA00022468"/>
    </source>
</evidence>
<reference evidence="4 5" key="1">
    <citation type="submission" date="2017-06" db="EMBL/GenBank/DDBJ databases">
        <title>A platform for efficient transgenesis in Macrostomum lignano, a flatworm model organism for stem cell research.</title>
        <authorList>
            <person name="Berezikov E."/>
        </authorList>
    </citation>
    <scope>NUCLEOTIDE SEQUENCE [LARGE SCALE GENOMIC DNA]</scope>
    <source>
        <strain evidence="4">DV1</strain>
        <tissue evidence="4">Whole organism</tissue>
    </source>
</reference>
<keyword evidence="1" id="KW-0343">GTPase activation</keyword>
<feature type="compositionally biased region" description="Pro residues" evidence="2">
    <location>
        <begin position="186"/>
        <end position="207"/>
    </location>
</feature>
<evidence type="ECO:0000259" key="3">
    <source>
        <dbReference type="PROSITE" id="PS50238"/>
    </source>
</evidence>
<dbReference type="PANTHER" id="PTHR23182">
    <property type="entry name" value="BREAKPOINT CLUSTER REGION PROTEIN BCR"/>
    <property type="match status" value="1"/>
</dbReference>
<protein>
    <recommendedName>
        <fullName evidence="3">Rho-GAP domain-containing protein</fullName>
    </recommendedName>
</protein>
<dbReference type="Gene3D" id="1.20.900.10">
    <property type="entry name" value="Dbl homology (DH) domain"/>
    <property type="match status" value="1"/>
</dbReference>
<dbReference type="GO" id="GO:0007165">
    <property type="term" value="P:signal transduction"/>
    <property type="evidence" value="ECO:0007669"/>
    <property type="project" value="InterPro"/>
</dbReference>
<dbReference type="InterPro" id="IPR037769">
    <property type="entry name" value="Abr/Bcr"/>
</dbReference>
<dbReference type="CDD" id="cd00159">
    <property type="entry name" value="RhoGAP"/>
    <property type="match status" value="1"/>
</dbReference>
<dbReference type="SUPFAM" id="SSF48065">
    <property type="entry name" value="DBL homology domain (DH-domain)"/>
    <property type="match status" value="1"/>
</dbReference>
<feature type="compositionally biased region" description="Pro residues" evidence="2">
    <location>
        <begin position="162"/>
        <end position="171"/>
    </location>
</feature>
<proteinExistence type="predicted"/>
<dbReference type="SUPFAM" id="SSF48350">
    <property type="entry name" value="GTPase activation domain, GAP"/>
    <property type="match status" value="1"/>
</dbReference>
<comment type="caution">
    <text evidence="4">The sequence shown here is derived from an EMBL/GenBank/DDBJ whole genome shotgun (WGS) entry which is preliminary data.</text>
</comment>
<dbReference type="Proteomes" id="UP000215902">
    <property type="component" value="Unassembled WGS sequence"/>
</dbReference>
<dbReference type="InterPro" id="IPR035899">
    <property type="entry name" value="DBL_dom_sf"/>
</dbReference>
<dbReference type="PANTHER" id="PTHR23182:SF1">
    <property type="entry name" value="RHO GTPASE ACTIVATING PROTEIN AT 1A, ISOFORM E"/>
    <property type="match status" value="1"/>
</dbReference>
<dbReference type="Pfam" id="PF19057">
    <property type="entry name" value="PH_19"/>
    <property type="match status" value="1"/>
</dbReference>
<accession>A0A267GUF8</accession>
<evidence type="ECO:0000313" key="4">
    <source>
        <dbReference type="EMBL" id="PAA89074.1"/>
    </source>
</evidence>
<feature type="domain" description="Rho-GAP" evidence="3">
    <location>
        <begin position="914"/>
        <end position="1117"/>
    </location>
</feature>
<dbReference type="EMBL" id="NIVC01000166">
    <property type="protein sequence ID" value="PAA89074.1"/>
    <property type="molecule type" value="Genomic_DNA"/>
</dbReference>
<dbReference type="Gene3D" id="2.30.29.30">
    <property type="entry name" value="Pleckstrin-homology domain (PH domain)/Phosphotyrosine-binding domain (PTB)"/>
    <property type="match status" value="1"/>
</dbReference>
<evidence type="ECO:0000256" key="2">
    <source>
        <dbReference type="SAM" id="MobiDB-lite"/>
    </source>
</evidence>
<evidence type="ECO:0000313" key="5">
    <source>
        <dbReference type="Proteomes" id="UP000215902"/>
    </source>
</evidence>
<feature type="region of interest" description="Disordered" evidence="2">
    <location>
        <begin position="450"/>
        <end position="472"/>
    </location>
</feature>
<dbReference type="GO" id="GO:0005096">
    <property type="term" value="F:GTPase activator activity"/>
    <property type="evidence" value="ECO:0007669"/>
    <property type="project" value="UniProtKB-KW"/>
</dbReference>
<dbReference type="InterPro" id="IPR011993">
    <property type="entry name" value="PH-like_dom_sf"/>
</dbReference>
<dbReference type="AlphaFoldDB" id="A0A267GUF8"/>
<sequence>SDCSAESRMASSATVSGRDFRQEFDQLHRLEFGAGPDEVWQVLNGSSATAVDQLTALQAAVLKARRQLVEAERKVARQRFLVGFLTDCADRLCSVVGGGSGGVASSGIGDAGAIGSNGSEGGADCATPLQEYLADEPVYASVLELRQQRRQVSSASQQRPGALPPPLPPKLPWQQGMPRRTSGGHRPPPPPPSSPPPSPPPVPPHSVPPSSWRLDRSSVRYVTPYEESEPASTLTADSAEQKQQQQRQLIAQRVQCEEAFHLCALRVLAQCCSAVRCAGQRSASCRPAAELVGEAFYRFDELQTAQEAFVRTLEARLANWSSASRIGDLYLSLIECKAVAEYAGHLFASRQAVQKLASMPEFCDLFKVAGGCGGRPVVTVTSPELKRSEEIGVVDLVSLPARWLVTHAENCKLLAQVTPPGHPDLPQLYEFCQRLHRVFSGDASGCSGGGSGGGGSGAGGGSGSTGGSSEAGASSASSARCCRRLLKQQLMVELSGNQRKLRRVFLFSDVLICASQRLLTSDSLGGSLVGLDSAEEVGLQAKWHVAKNSCVLFNSERQAPSRAALEQENRRCQLENSLKIRIKSLQAEMAQLRAEAGRNASGGATSRQMQRCVDQLRRLQSQLIVTVPNVPLRVGRTQEKQYTLLLSSELERREWEQLIGANLVQQPGNRGDCNPVTVSQAEVADLLHAYRHVAQDVTDLGNRYLRRQRRQVQQSIEDGLDCVDGGGGGGETDDARSTISNGADFTSELDKGESGLVGMLSVTVHKLEGPAEPASYCVATEIKDVSQHFMRVHSTPFCSAGSSQPTFECAFQLSLDGTESAIRFVVSQMDAANKRPSDIGYLELRLCESGLRDYQAKCHYLSAGTKTLLLTLSLAFVPQYLCVLPPQQQQKVLNKQYQQPQQQQQQQHLAVFGVPLETLVEAEKSMLAEPLAAEAVPMLVQGLVQQVNRHLTELGLYRVSGSSTDLQSARARIDTDGPGPPQALDGLDIHVCTGLLKLYLRELPEPLFIASLHEALTAASEADDRELLGLLPTGTLPRASAATAAFLFDHLLRVCDSCQVNKMSPSNIGLIFGPTLIRPAITASLTLTALDPKLIGQQSMQQGAVLARLLDLYRAGRLVF</sequence>
<dbReference type="OrthoDB" id="5873004at2759"/>
<keyword evidence="5" id="KW-1185">Reference proteome</keyword>
<feature type="compositionally biased region" description="Gly residues" evidence="2">
    <location>
        <begin position="450"/>
        <end position="466"/>
    </location>
</feature>
<dbReference type="STRING" id="282301.A0A267GUF8"/>
<dbReference type="InterPro" id="IPR000198">
    <property type="entry name" value="RhoGAP_dom"/>
</dbReference>
<dbReference type="Gene3D" id="1.10.555.10">
    <property type="entry name" value="Rho GTPase activation protein"/>
    <property type="match status" value="1"/>
</dbReference>
<feature type="region of interest" description="Disordered" evidence="2">
    <location>
        <begin position="719"/>
        <end position="738"/>
    </location>
</feature>
<dbReference type="PROSITE" id="PS50238">
    <property type="entry name" value="RHOGAP"/>
    <property type="match status" value="1"/>
</dbReference>
<feature type="compositionally biased region" description="Low complexity" evidence="2">
    <location>
        <begin position="150"/>
        <end position="159"/>
    </location>
</feature>
<dbReference type="Pfam" id="PF00620">
    <property type="entry name" value="RhoGAP"/>
    <property type="match status" value="1"/>
</dbReference>
<organism evidence="4 5">
    <name type="scientific">Macrostomum lignano</name>
    <dbReference type="NCBI Taxonomy" id="282301"/>
    <lineage>
        <taxon>Eukaryota</taxon>
        <taxon>Metazoa</taxon>
        <taxon>Spiralia</taxon>
        <taxon>Lophotrochozoa</taxon>
        <taxon>Platyhelminthes</taxon>
        <taxon>Rhabditophora</taxon>
        <taxon>Macrostomorpha</taxon>
        <taxon>Macrostomida</taxon>
        <taxon>Macrostomidae</taxon>
        <taxon>Macrostomum</taxon>
    </lineage>
</organism>
<gene>
    <name evidence="4" type="ORF">BOX15_Mlig002111g2</name>
</gene>
<dbReference type="SMART" id="SM00324">
    <property type="entry name" value="RhoGAP"/>
    <property type="match status" value="1"/>
</dbReference>